<accession>A0A4Y1X0P5</accession>
<dbReference type="SUPFAM" id="SSF53756">
    <property type="entry name" value="UDP-Glycosyltransferase/glycogen phosphorylase"/>
    <property type="match status" value="1"/>
</dbReference>
<keyword evidence="2" id="KW-1185">Reference proteome</keyword>
<dbReference type="AlphaFoldDB" id="A0A4Y1X0P5"/>
<dbReference type="Proteomes" id="UP000319374">
    <property type="component" value="Chromosome"/>
</dbReference>
<name>A0A4Y1X0P5_9BACT</name>
<dbReference type="InterPro" id="IPR007554">
    <property type="entry name" value="Glycerophosphate_synth"/>
</dbReference>
<evidence type="ECO:0000313" key="2">
    <source>
        <dbReference type="Proteomes" id="UP000319374"/>
    </source>
</evidence>
<keyword evidence="1" id="KW-0808">Transferase</keyword>
<dbReference type="GO" id="GO:0047355">
    <property type="term" value="F:CDP-glycerol glycerophosphotransferase activity"/>
    <property type="evidence" value="ECO:0007669"/>
    <property type="project" value="InterPro"/>
</dbReference>
<dbReference type="KEGG" id="ada:A5CPEGH6_15250"/>
<reference evidence="2" key="1">
    <citation type="submission" date="2019-06" db="EMBL/GenBank/DDBJ databases">
        <title>Alistipes onderdonkii subsp. vulgaris subsp. nov., Alistipes dispar sp. nov. and Alistipes communis sp. nov., isolated from human faeces, and creation of Alistipes onderdonkii subsp. onderdonkii subsp. nov.</title>
        <authorList>
            <person name="Sakamoto M."/>
            <person name="Ikeyama N."/>
            <person name="Ogata Y."/>
            <person name="Suda W."/>
            <person name="Iino T."/>
            <person name="Hattori M."/>
            <person name="Ohkuma M."/>
        </authorList>
    </citation>
    <scope>NUCLEOTIDE SEQUENCE [LARGE SCALE GENOMIC DNA]</scope>
    <source>
        <strain evidence="2">5CPEGH6</strain>
    </source>
</reference>
<dbReference type="Gene3D" id="3.40.50.12580">
    <property type="match status" value="1"/>
</dbReference>
<protein>
    <submittedName>
        <fullName evidence="1">CDP-glycerol--glycerophosphate glycerophosphotransferase</fullName>
    </submittedName>
</protein>
<sequence length="330" mass="38878">MEDEIRRRGDEAAWFVEPDCPVALRDDEIRLRTVRDVIDYDPIAVFAPGNYIPDFFPGVKVALFHGYAIQKRYETIDDHFTIRGWFDLYCTQGPSSTPVFKELERKYGFFRAYETGWPKADVYFSPQMQAPVENKCPVILYPPTFTRNVCSAPYLMREIERLAKDKPWEWIITFHPKLTDPEIIAGYKKIAEENANVTFFEGADKLQLLHKADVMLCDSSSIILEFMFLDKPVVTFRNSHPGPHLIDVRRPEEVGPALERALTRPDELMREVRTYTMFHEPHRDCRCSARVLDAVDDFLERGHVGLKRKPLNLIRKWKMRRKFHYWPFRK</sequence>
<dbReference type="InterPro" id="IPR043148">
    <property type="entry name" value="TagF_C"/>
</dbReference>
<dbReference type="GO" id="GO:0016020">
    <property type="term" value="C:membrane"/>
    <property type="evidence" value="ECO:0007669"/>
    <property type="project" value="InterPro"/>
</dbReference>
<proteinExistence type="predicted"/>
<organism evidence="1 2">
    <name type="scientific">Alistipes dispar</name>
    <dbReference type="NCBI Taxonomy" id="2585119"/>
    <lineage>
        <taxon>Bacteria</taxon>
        <taxon>Pseudomonadati</taxon>
        <taxon>Bacteroidota</taxon>
        <taxon>Bacteroidia</taxon>
        <taxon>Bacteroidales</taxon>
        <taxon>Rikenellaceae</taxon>
        <taxon>Alistipes</taxon>
    </lineage>
</organism>
<gene>
    <name evidence="1" type="ORF">A5CPEGH6_15250</name>
</gene>
<dbReference type="Pfam" id="PF04464">
    <property type="entry name" value="Glyphos_transf"/>
    <property type="match status" value="1"/>
</dbReference>
<dbReference type="EMBL" id="AP019736">
    <property type="protein sequence ID" value="BBL06887.1"/>
    <property type="molecule type" value="Genomic_DNA"/>
</dbReference>
<evidence type="ECO:0000313" key="1">
    <source>
        <dbReference type="EMBL" id="BBL06887.1"/>
    </source>
</evidence>